<evidence type="ECO:0000313" key="1">
    <source>
        <dbReference type="Proteomes" id="UP000095285"/>
    </source>
</evidence>
<reference evidence="2" key="2">
    <citation type="submission" date="2016-11" db="UniProtKB">
        <authorList>
            <consortium name="WormBaseParasite"/>
        </authorList>
    </citation>
    <scope>IDENTIFICATION</scope>
</reference>
<dbReference type="Proteomes" id="UP000095285">
    <property type="component" value="Unassembled WGS sequence"/>
</dbReference>
<accession>A0A1I7W579</accession>
<dbReference type="WBParaSite" id="EN70_9763">
    <property type="protein sequence ID" value="EN70_9763"/>
    <property type="gene ID" value="EN70_9763"/>
</dbReference>
<organism evidence="1 2">
    <name type="scientific">Loa loa</name>
    <name type="common">Eye worm</name>
    <name type="synonym">Filaria loa</name>
    <dbReference type="NCBI Taxonomy" id="7209"/>
    <lineage>
        <taxon>Eukaryota</taxon>
        <taxon>Metazoa</taxon>
        <taxon>Ecdysozoa</taxon>
        <taxon>Nematoda</taxon>
        <taxon>Chromadorea</taxon>
        <taxon>Rhabditida</taxon>
        <taxon>Spirurina</taxon>
        <taxon>Spiruromorpha</taxon>
        <taxon>Filarioidea</taxon>
        <taxon>Onchocercidae</taxon>
        <taxon>Loa</taxon>
    </lineage>
</organism>
<proteinExistence type="predicted"/>
<dbReference type="AlphaFoldDB" id="A0A1I7W579"/>
<keyword evidence="1" id="KW-1185">Reference proteome</keyword>
<evidence type="ECO:0000313" key="2">
    <source>
        <dbReference type="WBParaSite" id="EN70_9763"/>
    </source>
</evidence>
<reference evidence="1" key="1">
    <citation type="submission" date="2012-04" db="EMBL/GenBank/DDBJ databases">
        <title>The Genome Sequence of Loa loa.</title>
        <authorList>
            <consortium name="The Broad Institute Genome Sequencing Platform"/>
            <consortium name="Broad Institute Genome Sequencing Center for Infectious Disease"/>
            <person name="Nutman T.B."/>
            <person name="Fink D.L."/>
            <person name="Russ C."/>
            <person name="Young S."/>
            <person name="Zeng Q."/>
            <person name="Gargeya S."/>
            <person name="Alvarado L."/>
            <person name="Berlin A."/>
            <person name="Chapman S.B."/>
            <person name="Chen Z."/>
            <person name="Freedman E."/>
            <person name="Gellesch M."/>
            <person name="Goldberg J."/>
            <person name="Griggs A."/>
            <person name="Gujja S."/>
            <person name="Heilman E.R."/>
            <person name="Heiman D."/>
            <person name="Howarth C."/>
            <person name="Mehta T."/>
            <person name="Neiman D."/>
            <person name="Pearson M."/>
            <person name="Roberts A."/>
            <person name="Saif S."/>
            <person name="Shea T."/>
            <person name="Shenoy N."/>
            <person name="Sisk P."/>
            <person name="Stolte C."/>
            <person name="Sykes S."/>
            <person name="White J."/>
            <person name="Yandava C."/>
            <person name="Haas B."/>
            <person name="Henn M.R."/>
            <person name="Nusbaum C."/>
            <person name="Birren B."/>
        </authorList>
    </citation>
    <scope>NUCLEOTIDE SEQUENCE [LARGE SCALE GENOMIC DNA]</scope>
</reference>
<name>A0A1I7W579_LOALO</name>
<sequence>MLTGTNDRCLAMDTTNSFIYETKIRDQETFYKIFDKLQKENAAFSNGSIEVFIGVTYRRGDGFRWTDGTAPNDLSFLKFNPIDNLDDDDNIIENYCLRFSIIVDKNARDGYGTKWYECDRQDSIEYSTKKSFYLLCSFSKDDGVQMDNVTNANTDLCHKYSNEYGRETERWNQLSLATVPSKNLIRLLHEEIISG</sequence>
<protein>
    <submittedName>
        <fullName evidence="2">C-type lectin domain-containing protein</fullName>
    </submittedName>
</protein>